<protein>
    <recommendedName>
        <fullName evidence="2">Acyltransferase 3 domain-containing protein</fullName>
    </recommendedName>
</protein>
<dbReference type="AlphaFoldDB" id="A0A5E7VZL6"/>
<evidence type="ECO:0000313" key="3">
    <source>
        <dbReference type="EMBL" id="VVQ28132.1"/>
    </source>
</evidence>
<dbReference type="GO" id="GO:0000271">
    <property type="term" value="P:polysaccharide biosynthetic process"/>
    <property type="evidence" value="ECO:0007669"/>
    <property type="project" value="TreeGrafter"/>
</dbReference>
<evidence type="ECO:0000313" key="4">
    <source>
        <dbReference type="Proteomes" id="UP000325645"/>
    </source>
</evidence>
<keyword evidence="1" id="KW-0472">Membrane</keyword>
<keyword evidence="1" id="KW-0812">Transmembrane</keyword>
<feature type="transmembrane region" description="Helical" evidence="1">
    <location>
        <begin position="153"/>
        <end position="172"/>
    </location>
</feature>
<feature type="domain" description="Acyltransferase 3" evidence="2">
    <location>
        <begin position="5"/>
        <end position="336"/>
    </location>
</feature>
<dbReference type="InterPro" id="IPR050879">
    <property type="entry name" value="Acyltransferase_3"/>
</dbReference>
<dbReference type="GO" id="GO:0016747">
    <property type="term" value="F:acyltransferase activity, transferring groups other than amino-acyl groups"/>
    <property type="evidence" value="ECO:0007669"/>
    <property type="project" value="InterPro"/>
</dbReference>
<dbReference type="Pfam" id="PF01757">
    <property type="entry name" value="Acyl_transf_3"/>
    <property type="match status" value="1"/>
</dbReference>
<feature type="transmembrane region" description="Helical" evidence="1">
    <location>
        <begin position="12"/>
        <end position="30"/>
    </location>
</feature>
<dbReference type="PANTHER" id="PTHR23028">
    <property type="entry name" value="ACETYLTRANSFERASE"/>
    <property type="match status" value="1"/>
</dbReference>
<gene>
    <name evidence="3" type="ORF">PS943_00723</name>
</gene>
<dbReference type="EMBL" id="CABVJH010000001">
    <property type="protein sequence ID" value="VVQ28132.1"/>
    <property type="molecule type" value="Genomic_DNA"/>
</dbReference>
<dbReference type="GO" id="GO:0016020">
    <property type="term" value="C:membrane"/>
    <property type="evidence" value="ECO:0007669"/>
    <property type="project" value="TreeGrafter"/>
</dbReference>
<keyword evidence="1" id="KW-1133">Transmembrane helix</keyword>
<feature type="transmembrane region" description="Helical" evidence="1">
    <location>
        <begin position="42"/>
        <end position="59"/>
    </location>
</feature>
<organism evidence="3 4">
    <name type="scientific">Pseudomonas fluorescens</name>
    <dbReference type="NCBI Taxonomy" id="294"/>
    <lineage>
        <taxon>Bacteria</taxon>
        <taxon>Pseudomonadati</taxon>
        <taxon>Pseudomonadota</taxon>
        <taxon>Gammaproteobacteria</taxon>
        <taxon>Pseudomonadales</taxon>
        <taxon>Pseudomonadaceae</taxon>
        <taxon>Pseudomonas</taxon>
    </lineage>
</organism>
<evidence type="ECO:0000256" key="1">
    <source>
        <dbReference type="SAM" id="Phobius"/>
    </source>
</evidence>
<feature type="transmembrane region" description="Helical" evidence="1">
    <location>
        <begin position="233"/>
        <end position="249"/>
    </location>
</feature>
<feature type="transmembrane region" description="Helical" evidence="1">
    <location>
        <begin position="322"/>
        <end position="344"/>
    </location>
</feature>
<accession>A0A5E7VZL6</accession>
<feature type="transmembrane region" description="Helical" evidence="1">
    <location>
        <begin position="255"/>
        <end position="272"/>
    </location>
</feature>
<feature type="transmembrane region" description="Helical" evidence="1">
    <location>
        <begin position="179"/>
        <end position="196"/>
    </location>
</feature>
<dbReference type="PANTHER" id="PTHR23028:SF53">
    <property type="entry name" value="ACYL_TRANSF_3 DOMAIN-CONTAINING PROTEIN"/>
    <property type="match status" value="1"/>
</dbReference>
<dbReference type="InterPro" id="IPR002656">
    <property type="entry name" value="Acyl_transf_3_dom"/>
</dbReference>
<feature type="transmembrane region" description="Helical" evidence="1">
    <location>
        <begin position="292"/>
        <end position="310"/>
    </location>
</feature>
<sequence length="369" mass="40844">MKYIRELEGLRGIMALWVVLGHVLAALPPLFGSLPNNLYNSYPVQVFIILSGFVIFSMLDRGPQSYPRYIIGRAFRILPVYWVALLISIVSLPLATEILHASPHGVATDGRIQIIEIAQSNLFFHILAHIPLLQGVLPTSVLPYASLTLVGQAWSLTVEWQFYLVAPLLFLMLTSLGRVSARIAVISIAAVCWIVSPYMESGFLGNNLPMFCAGFLSYFAFKNFLQKSSQQELISVAVLSIAFTLVFLRDFSAPLIIWIITFLSIVSARFSGSSNVIGSILSTRIVTYLGRISYPLYMIHMQVLFASMWLSNTLELSESARIVAIPVIGVVASIAAADIFHRVVEVPFHELGRRISTNPLTRRNGLDAA</sequence>
<reference evidence="3 4" key="1">
    <citation type="submission" date="2019-09" db="EMBL/GenBank/DDBJ databases">
        <authorList>
            <person name="Chandra G."/>
            <person name="Truman W A."/>
        </authorList>
    </citation>
    <scope>NUCLEOTIDE SEQUENCE [LARGE SCALE GENOMIC DNA]</scope>
    <source>
        <strain evidence="3">PS943</strain>
    </source>
</reference>
<feature type="transmembrane region" description="Helical" evidence="1">
    <location>
        <begin position="202"/>
        <end position="221"/>
    </location>
</feature>
<evidence type="ECO:0000259" key="2">
    <source>
        <dbReference type="Pfam" id="PF01757"/>
    </source>
</evidence>
<dbReference type="RefSeq" id="WP_150655221.1">
    <property type="nucleotide sequence ID" value="NZ_CABVJH010000001.1"/>
</dbReference>
<feature type="transmembrane region" description="Helical" evidence="1">
    <location>
        <begin position="80"/>
        <end position="101"/>
    </location>
</feature>
<proteinExistence type="predicted"/>
<name>A0A5E7VZL6_PSEFL</name>
<dbReference type="Proteomes" id="UP000325645">
    <property type="component" value="Unassembled WGS sequence"/>
</dbReference>